<evidence type="ECO:0000256" key="2">
    <source>
        <dbReference type="SAM" id="SignalP"/>
    </source>
</evidence>
<feature type="domain" description="Calcium-activated chloride channel N-terminal" evidence="3">
    <location>
        <begin position="13"/>
        <end position="172"/>
    </location>
</feature>
<dbReference type="InterPro" id="IPR013642">
    <property type="entry name" value="CLCA_N"/>
</dbReference>
<accession>A0A7J7KQ96</accession>
<feature type="chain" id="PRO_5029465873" description="Calcium-activated chloride channel N-terminal domain-containing protein" evidence="2">
    <location>
        <begin position="17"/>
        <end position="291"/>
    </location>
</feature>
<reference evidence="4" key="1">
    <citation type="submission" date="2020-06" db="EMBL/GenBank/DDBJ databases">
        <title>Draft genome of Bugula neritina, a colonial animal packing powerful symbionts and potential medicines.</title>
        <authorList>
            <person name="Rayko M."/>
        </authorList>
    </citation>
    <scope>NUCLEOTIDE SEQUENCE [LARGE SCALE GENOMIC DNA]</scope>
    <source>
        <strain evidence="4">Kwan_BN1</strain>
    </source>
</reference>
<organism evidence="4 5">
    <name type="scientific">Bugula neritina</name>
    <name type="common">Brown bryozoan</name>
    <name type="synonym">Sertularia neritina</name>
    <dbReference type="NCBI Taxonomy" id="10212"/>
    <lineage>
        <taxon>Eukaryota</taxon>
        <taxon>Metazoa</taxon>
        <taxon>Spiralia</taxon>
        <taxon>Lophotrochozoa</taxon>
        <taxon>Bryozoa</taxon>
        <taxon>Gymnolaemata</taxon>
        <taxon>Cheilostomatida</taxon>
        <taxon>Flustrina</taxon>
        <taxon>Buguloidea</taxon>
        <taxon>Bugulidae</taxon>
        <taxon>Bugula</taxon>
    </lineage>
</organism>
<dbReference type="Proteomes" id="UP000593567">
    <property type="component" value="Unassembled WGS sequence"/>
</dbReference>
<feature type="compositionally biased region" description="Polar residues" evidence="1">
    <location>
        <begin position="248"/>
        <end position="268"/>
    </location>
</feature>
<dbReference type="OrthoDB" id="687730at2759"/>
<name>A0A7J7KQ96_BUGNE</name>
<protein>
    <recommendedName>
        <fullName evidence="3">Calcium-activated chloride channel N-terminal domain-containing protein</fullName>
    </recommendedName>
</protein>
<gene>
    <name evidence="4" type="ORF">EB796_001332</name>
</gene>
<keyword evidence="5" id="KW-1185">Reference proteome</keyword>
<evidence type="ECO:0000256" key="1">
    <source>
        <dbReference type="SAM" id="MobiDB-lite"/>
    </source>
</evidence>
<evidence type="ECO:0000259" key="3">
    <source>
        <dbReference type="Pfam" id="PF08434"/>
    </source>
</evidence>
<evidence type="ECO:0000313" key="5">
    <source>
        <dbReference type="Proteomes" id="UP000593567"/>
    </source>
</evidence>
<keyword evidence="2" id="KW-0732">Signal</keyword>
<dbReference type="AlphaFoldDB" id="A0A7J7KQ96"/>
<feature type="signal peptide" evidence="2">
    <location>
        <begin position="1"/>
        <end position="16"/>
    </location>
</feature>
<proteinExistence type="predicted"/>
<dbReference type="Pfam" id="PF08434">
    <property type="entry name" value="CLCA"/>
    <property type="match status" value="1"/>
</dbReference>
<dbReference type="EMBL" id="VXIV02000153">
    <property type="protein sequence ID" value="KAF6040356.1"/>
    <property type="molecule type" value="Genomic_DNA"/>
</dbReference>
<evidence type="ECO:0000313" key="4">
    <source>
        <dbReference type="EMBL" id="KAF6040356.1"/>
    </source>
</evidence>
<comment type="caution">
    <text evidence="4">The sequence shown here is derived from an EMBL/GenBank/DDBJ whole genome shotgun (WGS) entry which is preliminary data.</text>
</comment>
<sequence>MNWVFFLYFSVMSVASEKQVYFSDITILVPNTWTLNSSWELAKDETFDKARILVGPANRVWGDKPYTLQPGQCGVEGDYIHYTPEYLTNGTAQGRNIVKEFAHLKWGLFDEDVSINEKVAFRLHNENSELSSTRCGEYDGSFVNQITGEICDMSKEKDQTAYMYQQRLKLIPLYCMPTIYPQLLSSALKRLITEVTQTDKTGFVKIEVPWEVMNNLPDFGVDHQKKRIENFSLIPRIKIIQEIGAKSRTNQRPITENPNGLKTTPTTTVEEDEKKSENEIEYKITEKDAMM</sequence>
<feature type="region of interest" description="Disordered" evidence="1">
    <location>
        <begin position="248"/>
        <end position="277"/>
    </location>
</feature>